<feature type="domain" description="Scaffold protein Nfu/NifU N-terminal" evidence="1">
    <location>
        <begin position="6"/>
        <end position="99"/>
    </location>
</feature>
<dbReference type="SUPFAM" id="SSF110836">
    <property type="entry name" value="Hypothetical protein SAV1430"/>
    <property type="match status" value="1"/>
</dbReference>
<name>A0A1F5X4P0_9BACT</name>
<evidence type="ECO:0000259" key="1">
    <source>
        <dbReference type="Pfam" id="PF08712"/>
    </source>
</evidence>
<sequence>MAKSKIVIEKPPNPQFRNYHTSAQICETVIAHFQRPLDTRYLRKEKIGERGQELVKEVLSSKGVDQIYIKPYELSVEIGLAFDWEDIENDVISALKKFYGVDQPEIIGQNPLKPDLSGLKE</sequence>
<accession>A0A1F5X4P0</accession>
<dbReference type="InterPro" id="IPR014824">
    <property type="entry name" value="Nfu/NifU_N"/>
</dbReference>
<dbReference type="InterPro" id="IPR036498">
    <property type="entry name" value="Nfu/NifU_N_sf"/>
</dbReference>
<evidence type="ECO:0000313" key="3">
    <source>
        <dbReference type="Proteomes" id="UP000178684"/>
    </source>
</evidence>
<dbReference type="EMBL" id="MFIE01000011">
    <property type="protein sequence ID" value="OGF82854.1"/>
    <property type="molecule type" value="Genomic_DNA"/>
</dbReference>
<comment type="caution">
    <text evidence="2">The sequence shown here is derived from an EMBL/GenBank/DDBJ whole genome shotgun (WGS) entry which is preliminary data.</text>
</comment>
<dbReference type="Gene3D" id="3.30.1370.70">
    <property type="entry name" value="Scaffold protein Nfu/NifU, N-terminal domain"/>
    <property type="match status" value="1"/>
</dbReference>
<dbReference type="AlphaFoldDB" id="A0A1F5X4P0"/>
<proteinExistence type="predicted"/>
<gene>
    <name evidence="2" type="ORF">A3B18_02145</name>
</gene>
<dbReference type="Pfam" id="PF08712">
    <property type="entry name" value="Nfu_N"/>
    <property type="match status" value="1"/>
</dbReference>
<reference evidence="2 3" key="1">
    <citation type="journal article" date="2016" name="Nat. Commun.">
        <title>Thousands of microbial genomes shed light on interconnected biogeochemical processes in an aquifer system.</title>
        <authorList>
            <person name="Anantharaman K."/>
            <person name="Brown C.T."/>
            <person name="Hug L.A."/>
            <person name="Sharon I."/>
            <person name="Castelle C.J."/>
            <person name="Probst A.J."/>
            <person name="Thomas B.C."/>
            <person name="Singh A."/>
            <person name="Wilkins M.J."/>
            <person name="Karaoz U."/>
            <person name="Brodie E.L."/>
            <person name="Williams K.H."/>
            <person name="Hubbard S.S."/>
            <person name="Banfield J.F."/>
        </authorList>
    </citation>
    <scope>NUCLEOTIDE SEQUENCE [LARGE SCALE GENOMIC DNA]</scope>
</reference>
<protein>
    <recommendedName>
        <fullName evidence="1">Scaffold protein Nfu/NifU N-terminal domain-containing protein</fullName>
    </recommendedName>
</protein>
<dbReference type="Proteomes" id="UP000178684">
    <property type="component" value="Unassembled WGS sequence"/>
</dbReference>
<organism evidence="2 3">
    <name type="scientific">Candidatus Giovannonibacteria bacterium RIFCSPLOWO2_01_FULL_46_13</name>
    <dbReference type="NCBI Taxonomy" id="1798352"/>
    <lineage>
        <taxon>Bacteria</taxon>
        <taxon>Candidatus Giovannoniibacteriota</taxon>
    </lineage>
</organism>
<evidence type="ECO:0000313" key="2">
    <source>
        <dbReference type="EMBL" id="OGF82854.1"/>
    </source>
</evidence>